<evidence type="ECO:0000256" key="1">
    <source>
        <dbReference type="SAM" id="Phobius"/>
    </source>
</evidence>
<gene>
    <name evidence="2" type="ORF">A2801_02800</name>
</gene>
<dbReference type="InterPro" id="IPR012902">
    <property type="entry name" value="N_methyl_site"/>
</dbReference>
<dbReference type="InterPro" id="IPR045584">
    <property type="entry name" value="Pilin-like"/>
</dbReference>
<keyword evidence="1" id="KW-0472">Membrane</keyword>
<dbReference type="EMBL" id="MGGM01000023">
    <property type="protein sequence ID" value="OGM28865.1"/>
    <property type="molecule type" value="Genomic_DNA"/>
</dbReference>
<dbReference type="NCBIfam" id="TIGR02532">
    <property type="entry name" value="IV_pilin_GFxxxE"/>
    <property type="match status" value="1"/>
</dbReference>
<name>A0A1F7YQP1_9BACT</name>
<evidence type="ECO:0000313" key="3">
    <source>
        <dbReference type="Proteomes" id="UP000177263"/>
    </source>
</evidence>
<sequence>MKKNSTSQKAGYSLIEILVVIAVFSIVAVIATQSTILSLGGARRTDSSTKVRENLNFALSIVERQVRNAREITSVCDGSSLSTLSYIDYNRIPTNFSCQSAGAGRYYVASGSSSVRLTGQDVFLTNCEFICTVGGANLPPDITINFTGQDALQTGPDAAQITIGTTIRLRVY</sequence>
<organism evidence="2 3">
    <name type="scientific">Candidatus Woesebacteria bacterium RIFCSPHIGHO2_01_FULL_41_10</name>
    <dbReference type="NCBI Taxonomy" id="1802500"/>
    <lineage>
        <taxon>Bacteria</taxon>
        <taxon>Candidatus Woeseibacteriota</taxon>
    </lineage>
</organism>
<dbReference type="STRING" id="1802500.A2801_02800"/>
<evidence type="ECO:0000313" key="2">
    <source>
        <dbReference type="EMBL" id="OGM28865.1"/>
    </source>
</evidence>
<proteinExistence type="predicted"/>
<evidence type="ECO:0008006" key="4">
    <source>
        <dbReference type="Google" id="ProtNLM"/>
    </source>
</evidence>
<dbReference type="Proteomes" id="UP000177263">
    <property type="component" value="Unassembled WGS sequence"/>
</dbReference>
<keyword evidence="1" id="KW-0812">Transmembrane</keyword>
<reference evidence="2 3" key="1">
    <citation type="journal article" date="2016" name="Nat. Commun.">
        <title>Thousands of microbial genomes shed light on interconnected biogeochemical processes in an aquifer system.</title>
        <authorList>
            <person name="Anantharaman K."/>
            <person name="Brown C.T."/>
            <person name="Hug L.A."/>
            <person name="Sharon I."/>
            <person name="Castelle C.J."/>
            <person name="Probst A.J."/>
            <person name="Thomas B.C."/>
            <person name="Singh A."/>
            <person name="Wilkins M.J."/>
            <person name="Karaoz U."/>
            <person name="Brodie E.L."/>
            <person name="Williams K.H."/>
            <person name="Hubbard S.S."/>
            <person name="Banfield J.F."/>
        </authorList>
    </citation>
    <scope>NUCLEOTIDE SEQUENCE [LARGE SCALE GENOMIC DNA]</scope>
</reference>
<comment type="caution">
    <text evidence="2">The sequence shown here is derived from an EMBL/GenBank/DDBJ whole genome shotgun (WGS) entry which is preliminary data.</text>
</comment>
<dbReference type="AlphaFoldDB" id="A0A1F7YQP1"/>
<protein>
    <recommendedName>
        <fullName evidence="4">Type II secretion system protein GspH</fullName>
    </recommendedName>
</protein>
<dbReference type="Pfam" id="PF07963">
    <property type="entry name" value="N_methyl"/>
    <property type="match status" value="1"/>
</dbReference>
<feature type="transmembrane region" description="Helical" evidence="1">
    <location>
        <begin position="12"/>
        <end position="31"/>
    </location>
</feature>
<keyword evidence="1" id="KW-1133">Transmembrane helix</keyword>
<dbReference type="PROSITE" id="PS00409">
    <property type="entry name" value="PROKAR_NTER_METHYL"/>
    <property type="match status" value="1"/>
</dbReference>
<accession>A0A1F7YQP1</accession>
<dbReference type="SUPFAM" id="SSF54523">
    <property type="entry name" value="Pili subunits"/>
    <property type="match status" value="1"/>
</dbReference>